<dbReference type="EMBL" id="WKNE01000005">
    <property type="protein sequence ID" value="MRZ54994.1"/>
    <property type="molecule type" value="Genomic_DNA"/>
</dbReference>
<organism evidence="3 5">
    <name type="scientific">Parabacteroides distasonis</name>
    <dbReference type="NCBI Taxonomy" id="823"/>
    <lineage>
        <taxon>Bacteria</taxon>
        <taxon>Pseudomonadati</taxon>
        <taxon>Bacteroidota</taxon>
        <taxon>Bacteroidia</taxon>
        <taxon>Bacteroidales</taxon>
        <taxon>Tannerellaceae</taxon>
        <taxon>Parabacteroides</taxon>
    </lineage>
</organism>
<dbReference type="GeneID" id="93521745"/>
<dbReference type="EMBL" id="JAJCNI010000003">
    <property type="protein sequence ID" value="MCB6516998.1"/>
    <property type="molecule type" value="Genomic_DNA"/>
</dbReference>
<gene>
    <name evidence="3" type="ORF">GKD68_09535</name>
    <name evidence="4" type="ORF">GKD70_09120</name>
    <name evidence="2" type="ORF">LI194_04210</name>
</gene>
<accession>A0A3E4N0Y6</accession>
<dbReference type="RefSeq" id="WP_005857869.1">
    <property type="nucleotide sequence ID" value="NZ_BQOC01000001.1"/>
</dbReference>
<evidence type="ECO:0000313" key="5">
    <source>
        <dbReference type="Proteomes" id="UP000432516"/>
    </source>
</evidence>
<reference evidence="2" key="2">
    <citation type="submission" date="2021-10" db="EMBL/GenBank/DDBJ databases">
        <title>Collection of gut derived symbiotic bacterial strains cultured from healthy donors.</title>
        <authorList>
            <person name="Lin H."/>
            <person name="Littmann E."/>
            <person name="Kohout C."/>
            <person name="Pamer E.G."/>
        </authorList>
    </citation>
    <scope>NUCLEOTIDE SEQUENCE</scope>
    <source>
        <strain evidence="2">DFI.2.94</strain>
    </source>
</reference>
<dbReference type="Gene3D" id="3.90.550.10">
    <property type="entry name" value="Spore Coat Polysaccharide Biosynthesis Protein SpsA, Chain A"/>
    <property type="match status" value="1"/>
</dbReference>
<dbReference type="PANTHER" id="PTHR22916">
    <property type="entry name" value="GLYCOSYLTRANSFERASE"/>
    <property type="match status" value="1"/>
</dbReference>
<dbReference type="InterPro" id="IPR001173">
    <property type="entry name" value="Glyco_trans_2-like"/>
</dbReference>
<dbReference type="Proteomes" id="UP000432516">
    <property type="component" value="Unassembled WGS sequence"/>
</dbReference>
<dbReference type="PANTHER" id="PTHR22916:SF3">
    <property type="entry name" value="UDP-GLCNAC:BETAGAL BETA-1,3-N-ACETYLGLUCOSAMINYLTRANSFERASE-LIKE PROTEIN 1"/>
    <property type="match status" value="1"/>
</dbReference>
<name>A0A3E4N0Y6_PARDI</name>
<evidence type="ECO:0000259" key="1">
    <source>
        <dbReference type="Pfam" id="PF00535"/>
    </source>
</evidence>
<feature type="domain" description="Glycosyltransferase 2-like" evidence="1">
    <location>
        <begin position="6"/>
        <end position="150"/>
    </location>
</feature>
<reference evidence="5 6" key="1">
    <citation type="journal article" date="2019" name="Nat. Med.">
        <title>A library of human gut bacterial isolates paired with longitudinal multiomics data enables mechanistic microbiome research.</title>
        <authorList>
            <person name="Poyet M."/>
            <person name="Groussin M."/>
            <person name="Gibbons S.M."/>
            <person name="Avila-Pacheco J."/>
            <person name="Jiang X."/>
            <person name="Kearney S.M."/>
            <person name="Perrotta A.R."/>
            <person name="Berdy B."/>
            <person name="Zhao S."/>
            <person name="Lieberman T.D."/>
            <person name="Swanson P.K."/>
            <person name="Smith M."/>
            <person name="Roesemann S."/>
            <person name="Alexander J.E."/>
            <person name="Rich S.A."/>
            <person name="Livny J."/>
            <person name="Vlamakis H."/>
            <person name="Clish C."/>
            <person name="Bullock K."/>
            <person name="Deik A."/>
            <person name="Scott J."/>
            <person name="Pierce K.A."/>
            <person name="Xavier R.J."/>
            <person name="Alm E.J."/>
        </authorList>
    </citation>
    <scope>NUCLEOTIDE SEQUENCE [LARGE SCALE GENOMIC DNA]</scope>
    <source>
        <strain evidence="3 5">BIOML-A2</strain>
        <strain evidence="4 6">BIOML-A20</strain>
    </source>
</reference>
<dbReference type="OrthoDB" id="9802649at2"/>
<dbReference type="Proteomes" id="UP001198806">
    <property type="component" value="Unassembled WGS sequence"/>
</dbReference>
<evidence type="ECO:0000313" key="6">
    <source>
        <dbReference type="Proteomes" id="UP000441609"/>
    </source>
</evidence>
<protein>
    <submittedName>
        <fullName evidence="3">Glycosyltransferase</fullName>
    </submittedName>
</protein>
<evidence type="ECO:0000313" key="3">
    <source>
        <dbReference type="EMBL" id="MRZ54994.1"/>
    </source>
</evidence>
<dbReference type="EMBL" id="WKMO01000006">
    <property type="protein sequence ID" value="MSB73441.1"/>
    <property type="molecule type" value="Genomic_DNA"/>
</dbReference>
<evidence type="ECO:0000313" key="4">
    <source>
        <dbReference type="EMBL" id="MSB73441.1"/>
    </source>
</evidence>
<dbReference type="GO" id="GO:0016758">
    <property type="term" value="F:hexosyltransferase activity"/>
    <property type="evidence" value="ECO:0007669"/>
    <property type="project" value="UniProtKB-ARBA"/>
</dbReference>
<dbReference type="Proteomes" id="UP000441609">
    <property type="component" value="Unassembled WGS sequence"/>
</dbReference>
<dbReference type="Pfam" id="PF00535">
    <property type="entry name" value="Glycos_transf_2"/>
    <property type="match status" value="1"/>
</dbReference>
<dbReference type="AlphaFoldDB" id="A0A3E4N0Y6"/>
<sequence length="250" mass="29661">MQPLISIITPCYNAVPFIAQTIESVLTQTYPYWEMLIVDDCSTDRSAEIIQTYVKRDLRIKYFRTDHPSGSPSLPRNIAMEQAQGEYIAFLDSDDAWLPSKLEEQVIFIRSGPYDFIYSDYEKMAWDGKRNQRLIRARRISSFWDTLESNEIPCLTVLLRKDLIREVRFKSIPKEDYAFWLEILRKGYKAYNTGKVHALYREAKNSRSGNKFEMFKSQWYVLRKVEGVKRIPAIYFMLIFAYKGFRKYIK</sequence>
<dbReference type="SUPFAM" id="SSF53448">
    <property type="entry name" value="Nucleotide-diphospho-sugar transferases"/>
    <property type="match status" value="1"/>
</dbReference>
<dbReference type="InterPro" id="IPR029044">
    <property type="entry name" value="Nucleotide-diphossugar_trans"/>
</dbReference>
<comment type="caution">
    <text evidence="3">The sequence shown here is derived from an EMBL/GenBank/DDBJ whole genome shotgun (WGS) entry which is preliminary data.</text>
</comment>
<keyword evidence="3" id="KW-0808">Transferase</keyword>
<proteinExistence type="predicted"/>
<evidence type="ECO:0000313" key="2">
    <source>
        <dbReference type="EMBL" id="MCB6516998.1"/>
    </source>
</evidence>